<sequence length="228" mass="24183">MLLNYAALIAGLHCLSAVAMPSSSSTIEGHNDPEPGVFPLAPSGVDSIRTAEELKAYFDQLGAVRTVPERPTSTLDTRGDAAATPGLYPGKVYKIAGWVLSVGSVVVEQFGGTSPPNLKLPRSSLGASTLANLITDSVLGTIGGGRASKSVNEWSWAGQWFDSHYEFSGIPRALMYTIVYEGIMASTDWITDDNAFDVILHDAGGGALLQFSVGPKVKGTILRYYDEL</sequence>
<protein>
    <submittedName>
        <fullName evidence="1">Uncharacterized protein</fullName>
    </submittedName>
</protein>
<reference evidence="1" key="1">
    <citation type="submission" date="2022-08" db="EMBL/GenBank/DDBJ databases">
        <title>Genome Sequence of Lecanicillium fungicola.</title>
        <authorList>
            <person name="Buettner E."/>
        </authorList>
    </citation>
    <scope>NUCLEOTIDE SEQUENCE</scope>
    <source>
        <strain evidence="1">Babe33</strain>
    </source>
</reference>
<organism evidence="1 2">
    <name type="scientific">Zarea fungicola</name>
    <dbReference type="NCBI Taxonomy" id="93591"/>
    <lineage>
        <taxon>Eukaryota</taxon>
        <taxon>Fungi</taxon>
        <taxon>Dikarya</taxon>
        <taxon>Ascomycota</taxon>
        <taxon>Pezizomycotina</taxon>
        <taxon>Sordariomycetes</taxon>
        <taxon>Hypocreomycetidae</taxon>
        <taxon>Hypocreales</taxon>
        <taxon>Cordycipitaceae</taxon>
        <taxon>Zarea</taxon>
    </lineage>
</organism>
<name>A0ACC1NE82_9HYPO</name>
<dbReference type="EMBL" id="JANJQO010000501">
    <property type="protein sequence ID" value="KAJ2977146.1"/>
    <property type="molecule type" value="Genomic_DNA"/>
</dbReference>
<proteinExistence type="predicted"/>
<evidence type="ECO:0000313" key="1">
    <source>
        <dbReference type="EMBL" id="KAJ2977146.1"/>
    </source>
</evidence>
<accession>A0ACC1NE82</accession>
<dbReference type="Proteomes" id="UP001143910">
    <property type="component" value="Unassembled WGS sequence"/>
</dbReference>
<gene>
    <name evidence="1" type="ORF">NQ176_g4536</name>
</gene>
<evidence type="ECO:0000313" key="2">
    <source>
        <dbReference type="Proteomes" id="UP001143910"/>
    </source>
</evidence>
<keyword evidence="2" id="KW-1185">Reference proteome</keyword>
<comment type="caution">
    <text evidence="1">The sequence shown here is derived from an EMBL/GenBank/DDBJ whole genome shotgun (WGS) entry which is preliminary data.</text>
</comment>